<feature type="non-terminal residue" evidence="2">
    <location>
        <position position="1"/>
    </location>
</feature>
<feature type="domain" description="Periplasmic copper-binding protein NosD beta helix" evidence="1">
    <location>
        <begin position="168"/>
        <end position="312"/>
    </location>
</feature>
<dbReference type="AlphaFoldDB" id="A0A0N9RL01"/>
<dbReference type="EC" id="3.2.1.134" evidence="2"/>
<name>A0A0N9RL01_PAEAU</name>
<sequence length="470" mass="49952">MSNSNYYNVTAWPIGDPFTGVGEVINSIIADIKDRQTATDENDGGKPGAVIYLPPGDYRLRTQVVIDVSFLRIEGSGHGFTSSSIRFNAPEAEWPDLHELWPGGSRVMVDLPIIDDERPSDLLPDQESKGAAFYVERSGSPRISSVEFSNFCIDGLHFTPDGSGLPAENSYVNGKTGIYVASANDSFRVNGMGFVYLENALTICKADALSVHDNFIAECGSCIELRGWGQASKITDNLIGAGFKGHSIYAQNHGGLLITANNIFPRGASSIHFEGVTRSSVSNNRLHSFYPGMVVLAEGSSENLVSTNHFLRDHEPWTPFLGVDNGRDDLYGILRISGSNNSVIGNHFSEVVDAQSIWPSGATPVIIRLAEGTGNFVSNNHVVAMDVRSASSDSCFAAQVDALLTTGASDGLAVTAVLVDSTSARNTILDSGNDAQVIADRGANAVRATPTVGFAAAESTQSSQGAGIPR</sequence>
<keyword evidence="2" id="KW-0378">Hydrolase</keyword>
<dbReference type="SUPFAM" id="SSF51126">
    <property type="entry name" value="Pectin lyase-like"/>
    <property type="match status" value="1"/>
</dbReference>
<dbReference type="GO" id="GO:0016798">
    <property type="term" value="F:hydrolase activity, acting on glycosyl bonds"/>
    <property type="evidence" value="ECO:0007669"/>
    <property type="project" value="UniProtKB-KW"/>
</dbReference>
<keyword evidence="2" id="KW-0326">Glycosidase</keyword>
<dbReference type="Gene3D" id="2.160.20.10">
    <property type="entry name" value="Single-stranded right-handed beta-helix, Pectin lyase-like"/>
    <property type="match status" value="1"/>
</dbReference>
<reference evidence="2" key="1">
    <citation type="journal article" date="2015" name="PLoS ONE">
        <title>Identification of a Novel Di-D-Fructofuranose 1,2':2,3' Dianhydride (DFA III) Hydrolysis Enzyme from Arthrobacter aurescens SK8.001.</title>
        <authorList>
            <person name="Yu S."/>
            <person name="Wang X."/>
            <person name="Zhang T."/>
            <person name="Stressler T."/>
            <person name="Fischer L."/>
            <person name="Jiang B."/>
            <person name="Mu W."/>
        </authorList>
    </citation>
    <scope>NUCLEOTIDE SEQUENCE</scope>
    <source>
        <strain evidence="2">SK 8.001</strain>
    </source>
</reference>
<organism evidence="2">
    <name type="scientific">Paenarthrobacter aurescens</name>
    <name type="common">Arthrobacter aurescens</name>
    <dbReference type="NCBI Taxonomy" id="43663"/>
    <lineage>
        <taxon>Bacteria</taxon>
        <taxon>Bacillati</taxon>
        <taxon>Actinomycetota</taxon>
        <taxon>Actinomycetes</taxon>
        <taxon>Micrococcales</taxon>
        <taxon>Micrococcaceae</taxon>
        <taxon>Paenarthrobacter</taxon>
    </lineage>
</organism>
<accession>A0A0N9RL01</accession>
<dbReference type="InterPro" id="IPR012334">
    <property type="entry name" value="Pectin_lyas_fold"/>
</dbReference>
<dbReference type="Pfam" id="PF05048">
    <property type="entry name" value="NosD"/>
    <property type="match status" value="1"/>
</dbReference>
<proteinExistence type="predicted"/>
<evidence type="ECO:0000259" key="1">
    <source>
        <dbReference type="Pfam" id="PF05048"/>
    </source>
</evidence>
<dbReference type="InterPro" id="IPR007742">
    <property type="entry name" value="NosD_dom"/>
</dbReference>
<protein>
    <submittedName>
        <fullName evidence="2">DFA IIIase</fullName>
        <ecNumber evidence="2">3.2.1.134</ecNumber>
    </submittedName>
</protein>
<evidence type="ECO:0000313" key="2">
    <source>
        <dbReference type="EMBL" id="ALH43276.1"/>
    </source>
</evidence>
<dbReference type="EMBL" id="KR534324">
    <property type="protein sequence ID" value="ALH43276.1"/>
    <property type="molecule type" value="Genomic_DNA"/>
</dbReference>
<dbReference type="InterPro" id="IPR011050">
    <property type="entry name" value="Pectin_lyase_fold/virulence"/>
</dbReference>
<dbReference type="CDD" id="cd21111">
    <property type="entry name" value="IFTase"/>
    <property type="match status" value="1"/>
</dbReference>